<protein>
    <submittedName>
        <fullName evidence="2">Uncharacterized protein</fullName>
    </submittedName>
</protein>
<accession>A0AAJ0CSB8</accession>
<dbReference type="AlphaFoldDB" id="A0AAJ0CSB8"/>
<gene>
    <name evidence="2" type="ORF">QQS21_003904</name>
</gene>
<feature type="transmembrane region" description="Helical" evidence="1">
    <location>
        <begin position="6"/>
        <end position="28"/>
    </location>
</feature>
<proteinExistence type="predicted"/>
<keyword evidence="1" id="KW-0812">Transmembrane</keyword>
<evidence type="ECO:0000256" key="1">
    <source>
        <dbReference type="SAM" id="Phobius"/>
    </source>
</evidence>
<dbReference type="Proteomes" id="UP001251528">
    <property type="component" value="Unassembled WGS sequence"/>
</dbReference>
<keyword evidence="1" id="KW-1133">Transmembrane helix</keyword>
<organism evidence="2 3">
    <name type="scientific">Conoideocrella luteorostrata</name>
    <dbReference type="NCBI Taxonomy" id="1105319"/>
    <lineage>
        <taxon>Eukaryota</taxon>
        <taxon>Fungi</taxon>
        <taxon>Dikarya</taxon>
        <taxon>Ascomycota</taxon>
        <taxon>Pezizomycotina</taxon>
        <taxon>Sordariomycetes</taxon>
        <taxon>Hypocreomycetidae</taxon>
        <taxon>Hypocreales</taxon>
        <taxon>Clavicipitaceae</taxon>
        <taxon>Conoideocrella</taxon>
    </lineage>
</organism>
<reference evidence="2" key="1">
    <citation type="submission" date="2023-06" db="EMBL/GenBank/DDBJ databases">
        <title>Conoideocrella luteorostrata (Hypocreales: Clavicipitaceae), a potential biocontrol fungus for elongate hemlock scale in United States Christmas tree production areas.</title>
        <authorList>
            <person name="Barrett H."/>
            <person name="Lovett B."/>
            <person name="Macias A.M."/>
            <person name="Stajich J.E."/>
            <person name="Kasson M.T."/>
        </authorList>
    </citation>
    <scope>NUCLEOTIDE SEQUENCE</scope>
    <source>
        <strain evidence="2">ARSEF 14590</strain>
    </source>
</reference>
<sequence>MGLDYASIGILSLLEPLVGIISACLPFMGPVVKQIFGSDLSADAHEKKRQNSDPFNPVITIGSSTKRTDFKVLDEAELENLSLPPGVSNYTYVGAQSSTSSNTLNGILVCEDIKVHRSEE</sequence>
<keyword evidence="3" id="KW-1185">Reference proteome</keyword>
<keyword evidence="1" id="KW-0472">Membrane</keyword>
<comment type="caution">
    <text evidence="2">The sequence shown here is derived from an EMBL/GenBank/DDBJ whole genome shotgun (WGS) entry which is preliminary data.</text>
</comment>
<dbReference type="EMBL" id="JASWJB010000054">
    <property type="protein sequence ID" value="KAK2603869.1"/>
    <property type="molecule type" value="Genomic_DNA"/>
</dbReference>
<evidence type="ECO:0000313" key="2">
    <source>
        <dbReference type="EMBL" id="KAK2603869.1"/>
    </source>
</evidence>
<evidence type="ECO:0000313" key="3">
    <source>
        <dbReference type="Proteomes" id="UP001251528"/>
    </source>
</evidence>
<name>A0AAJ0CSB8_9HYPO</name>